<dbReference type="SUPFAM" id="SSF52402">
    <property type="entry name" value="Adenine nucleotide alpha hydrolases-like"/>
    <property type="match status" value="1"/>
</dbReference>
<sequence length="535" mass="58091">MGEMTQVSARFAGNYCVVGSLGGLVYAQGSAMGIRRVFHALVDGVRVVSDRADVLAELGGLPMDDTALALRLAAALPHPMQETPLWHGLHPVAPEDYVTVDRDGRSWHTGTWWRRPEPGLSRAEGARKLRAALEAAVHARTASGDPVACDLSGGMDSTPLCYFAAKGPTGVLATTMYTPDPGGRQDLEWARRALPSMPGVREHVVGSTDDMPDFFGGLLEMHARLDEPTQAALAAPRIVSVLRDDAARGIGTRINGLGGDHLLRGQNIVEHSLFRTRPLLAWRRARAAHVPEGHGVRTTLRELLDGSSYRQWLRKVITDALNDVVPPELPRVSDWAMPPALPPWLSADVRETVAVKLRDLARTAEPLGRDRATHFELLTLRDGARLTRGAGQIGPHAGVAYDAPLLDDHIAEAVLAVRREERDTPMEWKPLMKAAMRGLLPDEFLRRTSKVGGSAQSVRGFAAHLPDFRALMESSGLASSGLIDMTKLADTTRPDPKAMPPTHMHKALNMAVFLRNQAGSRAFDRGEGDMIGGQR</sequence>
<dbReference type="Gene3D" id="3.40.50.620">
    <property type="entry name" value="HUPs"/>
    <property type="match status" value="1"/>
</dbReference>
<dbReference type="EMBL" id="LMWY01000064">
    <property type="protein sequence ID" value="KUN91689.1"/>
    <property type="molecule type" value="Genomic_DNA"/>
</dbReference>
<name>A0A101TG13_9ACTN</name>
<organism evidence="2 3">
    <name type="scientific">Streptomyces caeruleatus</name>
    <dbReference type="NCBI Taxonomy" id="661399"/>
    <lineage>
        <taxon>Bacteria</taxon>
        <taxon>Bacillati</taxon>
        <taxon>Actinomycetota</taxon>
        <taxon>Actinomycetes</taxon>
        <taxon>Kitasatosporales</taxon>
        <taxon>Streptomycetaceae</taxon>
        <taxon>Streptomyces</taxon>
    </lineage>
</organism>
<dbReference type="Pfam" id="PF00733">
    <property type="entry name" value="Asn_synthase"/>
    <property type="match status" value="1"/>
</dbReference>
<feature type="domain" description="Asparagine synthetase" evidence="1">
    <location>
        <begin position="128"/>
        <end position="493"/>
    </location>
</feature>
<evidence type="ECO:0000313" key="2">
    <source>
        <dbReference type="EMBL" id="KUN91689.1"/>
    </source>
</evidence>
<dbReference type="Proteomes" id="UP000053429">
    <property type="component" value="Unassembled WGS sequence"/>
</dbReference>
<dbReference type="AlphaFoldDB" id="A0A101TG13"/>
<dbReference type="InterPro" id="IPR001962">
    <property type="entry name" value="Asn_synthase"/>
</dbReference>
<reference evidence="2 3" key="1">
    <citation type="submission" date="2015-10" db="EMBL/GenBank/DDBJ databases">
        <title>Draft genome sequence of Streptomyces caeruleatus NRRL B-24802, type strain for the species Streptomyces caeruleatus.</title>
        <authorList>
            <person name="Ruckert C."/>
            <person name="Winkler A."/>
            <person name="Kalinowski J."/>
            <person name="Kampfer P."/>
            <person name="Glaeser S."/>
        </authorList>
    </citation>
    <scope>NUCLEOTIDE SEQUENCE [LARGE SCALE GENOMIC DNA]</scope>
    <source>
        <strain evidence="2 3">NRRL B-24802</strain>
    </source>
</reference>
<accession>A0A101TG13</accession>
<gene>
    <name evidence="2" type="ORF">AQJ67_42110</name>
</gene>
<dbReference type="GO" id="GO:0004066">
    <property type="term" value="F:asparagine synthase (glutamine-hydrolyzing) activity"/>
    <property type="evidence" value="ECO:0007669"/>
    <property type="project" value="InterPro"/>
</dbReference>
<proteinExistence type="predicted"/>
<dbReference type="STRING" id="661399.AQJ67_42110"/>
<comment type="caution">
    <text evidence="2">The sequence shown here is derived from an EMBL/GenBank/DDBJ whole genome shotgun (WGS) entry which is preliminary data.</text>
</comment>
<evidence type="ECO:0000259" key="1">
    <source>
        <dbReference type="Pfam" id="PF00733"/>
    </source>
</evidence>
<evidence type="ECO:0000313" key="3">
    <source>
        <dbReference type="Proteomes" id="UP000053429"/>
    </source>
</evidence>
<protein>
    <recommendedName>
        <fullName evidence="1">Asparagine synthetase domain-containing protein</fullName>
    </recommendedName>
</protein>
<dbReference type="GO" id="GO:0006529">
    <property type="term" value="P:asparagine biosynthetic process"/>
    <property type="evidence" value="ECO:0007669"/>
    <property type="project" value="InterPro"/>
</dbReference>
<dbReference type="InterPro" id="IPR014729">
    <property type="entry name" value="Rossmann-like_a/b/a_fold"/>
</dbReference>
<keyword evidence="3" id="KW-1185">Reference proteome</keyword>